<dbReference type="InterPro" id="IPR027417">
    <property type="entry name" value="P-loop_NTPase"/>
</dbReference>
<evidence type="ECO:0000313" key="5">
    <source>
        <dbReference type="Proteomes" id="UP000594638"/>
    </source>
</evidence>
<dbReference type="GO" id="GO:0043531">
    <property type="term" value="F:ADP binding"/>
    <property type="evidence" value="ECO:0007669"/>
    <property type="project" value="InterPro"/>
</dbReference>
<dbReference type="Proteomes" id="UP000594638">
    <property type="component" value="Unassembled WGS sequence"/>
</dbReference>
<dbReference type="Gene3D" id="3.40.50.300">
    <property type="entry name" value="P-loop containing nucleotide triphosphate hydrolases"/>
    <property type="match status" value="1"/>
</dbReference>
<dbReference type="InterPro" id="IPR050905">
    <property type="entry name" value="Plant_NBS-LRR"/>
</dbReference>
<evidence type="ECO:0000259" key="3">
    <source>
        <dbReference type="Pfam" id="PF00931"/>
    </source>
</evidence>
<dbReference type="PANTHER" id="PTHR33463:SF198">
    <property type="entry name" value="RPP4C3"/>
    <property type="match status" value="1"/>
</dbReference>
<dbReference type="InterPro" id="IPR002182">
    <property type="entry name" value="NB-ARC"/>
</dbReference>
<sequence length="211" mass="24060">MAESIIGPFVEKLADYTIAAISRQFKYMFHYHRNIQNLRSKVQDLKNKRNDVQLSMDGAKRNANATKKITVIAELQEESKFDVVGVRAPLKLMSFYGSEALKTRISTKKKIIEDLEDTGIKIVGICGLPGVSKTIMTQEVMTQVLKDKLFDEVAKVVVSMDVDIIKIQDKLAEMHGLSIDEKIDEDVRAARLAERLTYDKKRRRENSNNIR</sequence>
<keyword evidence="2" id="KW-0175">Coiled coil</keyword>
<feature type="domain" description="NB-ARC" evidence="3">
    <location>
        <begin position="107"/>
        <end position="194"/>
    </location>
</feature>
<dbReference type="EMBL" id="CACTIH010007327">
    <property type="protein sequence ID" value="CAA3009831.1"/>
    <property type="molecule type" value="Genomic_DNA"/>
</dbReference>
<accession>A0A8S0U180</accession>
<dbReference type="SUPFAM" id="SSF52540">
    <property type="entry name" value="P-loop containing nucleoside triphosphate hydrolases"/>
    <property type="match status" value="1"/>
</dbReference>
<evidence type="ECO:0000256" key="2">
    <source>
        <dbReference type="SAM" id="Coils"/>
    </source>
</evidence>
<dbReference type="Pfam" id="PF00931">
    <property type="entry name" value="NB-ARC"/>
    <property type="match status" value="1"/>
</dbReference>
<keyword evidence="5" id="KW-1185">Reference proteome</keyword>
<dbReference type="AlphaFoldDB" id="A0A8S0U180"/>
<dbReference type="OrthoDB" id="786439at2759"/>
<dbReference type="PANTHER" id="PTHR33463">
    <property type="entry name" value="NB-ARC DOMAIN-CONTAINING PROTEIN-RELATED"/>
    <property type="match status" value="1"/>
</dbReference>
<comment type="caution">
    <text evidence="4">The sequence shown here is derived from an EMBL/GenBank/DDBJ whole genome shotgun (WGS) entry which is preliminary data.</text>
</comment>
<evidence type="ECO:0000256" key="1">
    <source>
        <dbReference type="ARBA" id="ARBA00022821"/>
    </source>
</evidence>
<feature type="coiled-coil region" evidence="2">
    <location>
        <begin position="28"/>
        <end position="62"/>
    </location>
</feature>
<gene>
    <name evidence="4" type="ORF">OLEA9_A108749</name>
</gene>
<name>A0A8S0U180_OLEEU</name>
<protein>
    <submittedName>
        <fullName evidence="4">Disease resistance At4g27190-like</fullName>
    </submittedName>
</protein>
<proteinExistence type="predicted"/>
<evidence type="ECO:0000313" key="4">
    <source>
        <dbReference type="EMBL" id="CAA3009831.1"/>
    </source>
</evidence>
<reference evidence="4 5" key="1">
    <citation type="submission" date="2019-12" db="EMBL/GenBank/DDBJ databases">
        <authorList>
            <person name="Alioto T."/>
            <person name="Alioto T."/>
            <person name="Gomez Garrido J."/>
        </authorList>
    </citation>
    <scope>NUCLEOTIDE SEQUENCE [LARGE SCALE GENOMIC DNA]</scope>
</reference>
<keyword evidence="1" id="KW-0611">Plant defense</keyword>
<organism evidence="4 5">
    <name type="scientific">Olea europaea subsp. europaea</name>
    <dbReference type="NCBI Taxonomy" id="158383"/>
    <lineage>
        <taxon>Eukaryota</taxon>
        <taxon>Viridiplantae</taxon>
        <taxon>Streptophyta</taxon>
        <taxon>Embryophyta</taxon>
        <taxon>Tracheophyta</taxon>
        <taxon>Spermatophyta</taxon>
        <taxon>Magnoliopsida</taxon>
        <taxon>eudicotyledons</taxon>
        <taxon>Gunneridae</taxon>
        <taxon>Pentapetalae</taxon>
        <taxon>asterids</taxon>
        <taxon>lamiids</taxon>
        <taxon>Lamiales</taxon>
        <taxon>Oleaceae</taxon>
        <taxon>Oleeae</taxon>
        <taxon>Olea</taxon>
    </lineage>
</organism>
<dbReference type="Gramene" id="OE9A108749T1">
    <property type="protein sequence ID" value="OE9A108749C1"/>
    <property type="gene ID" value="OE9A108749"/>
</dbReference>